<proteinExistence type="predicted"/>
<name>A0A6J5YGY7_9ZZZZ</name>
<reference evidence="3" key="1">
    <citation type="submission" date="2020-05" db="EMBL/GenBank/DDBJ databases">
        <authorList>
            <person name="Chiriac C."/>
            <person name="Salcher M."/>
            <person name="Ghai R."/>
            <person name="Kavagutti S V."/>
        </authorList>
    </citation>
    <scope>NUCLEOTIDE SEQUENCE</scope>
</reference>
<dbReference type="EMBL" id="CAESAJ010000002">
    <property type="protein sequence ID" value="CAB4329591.1"/>
    <property type="molecule type" value="Genomic_DNA"/>
</dbReference>
<gene>
    <name evidence="3" type="ORF">UFOPK3770_00045</name>
</gene>
<dbReference type="InterPro" id="IPR025565">
    <property type="entry name" value="DUF4328"/>
</dbReference>
<organism evidence="3">
    <name type="scientific">freshwater metagenome</name>
    <dbReference type="NCBI Taxonomy" id="449393"/>
    <lineage>
        <taxon>unclassified sequences</taxon>
        <taxon>metagenomes</taxon>
        <taxon>ecological metagenomes</taxon>
    </lineage>
</organism>
<protein>
    <submittedName>
        <fullName evidence="3">Unannotated protein</fullName>
    </submittedName>
</protein>
<feature type="domain" description="DUF4328" evidence="2">
    <location>
        <begin position="50"/>
        <end position="149"/>
    </location>
</feature>
<evidence type="ECO:0000313" key="3">
    <source>
        <dbReference type="EMBL" id="CAB4329591.1"/>
    </source>
</evidence>
<accession>A0A6J5YGY7</accession>
<sequence length="194" mass="21522">MNPQSLRVISASKFLLATVWITALSAISSAQSYQAQLDKSIDPSKITTLYDSFSVTVSIALVFAWIVTSRWLGDAVKTVQDRNPGQVKLHRAWARWGWIAPVVSLWFPRQIIANIIGPQTDRKDGIAINTWWAAFIGFSLLSNAQFVLSMNAPANYNPIKPEFDIAGACLLTAAYFIWIQIVQTVDQMSKSATT</sequence>
<feature type="transmembrane region" description="Helical" evidence="1">
    <location>
        <begin position="54"/>
        <end position="72"/>
    </location>
</feature>
<keyword evidence="1" id="KW-0812">Transmembrane</keyword>
<dbReference type="AlphaFoldDB" id="A0A6J5YGY7"/>
<keyword evidence="1" id="KW-1133">Transmembrane helix</keyword>
<evidence type="ECO:0000256" key="1">
    <source>
        <dbReference type="SAM" id="Phobius"/>
    </source>
</evidence>
<feature type="transmembrane region" description="Helical" evidence="1">
    <location>
        <begin position="131"/>
        <end position="151"/>
    </location>
</feature>
<dbReference type="Pfam" id="PF14219">
    <property type="entry name" value="DUF4328"/>
    <property type="match status" value="1"/>
</dbReference>
<keyword evidence="1" id="KW-0472">Membrane</keyword>
<evidence type="ECO:0000259" key="2">
    <source>
        <dbReference type="Pfam" id="PF14219"/>
    </source>
</evidence>
<feature type="transmembrane region" description="Helical" evidence="1">
    <location>
        <begin position="163"/>
        <end position="181"/>
    </location>
</feature>